<proteinExistence type="inferred from homology"/>
<dbReference type="AlphaFoldDB" id="A0A7W7CVQ5"/>
<reference evidence="8 9" key="1">
    <citation type="submission" date="2020-08" db="EMBL/GenBank/DDBJ databases">
        <title>Sequencing the genomes of 1000 actinobacteria strains.</title>
        <authorList>
            <person name="Klenk H.-P."/>
        </authorList>
    </citation>
    <scope>NUCLEOTIDE SEQUENCE [LARGE SCALE GENOMIC DNA]</scope>
    <source>
        <strain evidence="8 9">DSM 45518</strain>
    </source>
</reference>
<dbReference type="Pfam" id="PF03711">
    <property type="entry name" value="OKR_DC_1_C"/>
    <property type="match status" value="1"/>
</dbReference>
<evidence type="ECO:0000256" key="3">
    <source>
        <dbReference type="ARBA" id="ARBA00022793"/>
    </source>
</evidence>
<keyword evidence="5" id="KW-0456">Lyase</keyword>
<dbReference type="Gene3D" id="3.90.100.10">
    <property type="entry name" value="Orn/Lys/Arg decarboxylase, C-terminal domain"/>
    <property type="match status" value="1"/>
</dbReference>
<dbReference type="SUPFAM" id="SSF53383">
    <property type="entry name" value="PLP-dependent transferases"/>
    <property type="match status" value="1"/>
</dbReference>
<dbReference type="PANTHER" id="PTHR43277:SF4">
    <property type="entry name" value="ARGININE DECARBOXYLASE"/>
    <property type="match status" value="1"/>
</dbReference>
<dbReference type="Gene3D" id="3.40.640.10">
    <property type="entry name" value="Type I PLP-dependent aspartate aminotransferase-like (Major domain)"/>
    <property type="match status" value="1"/>
</dbReference>
<dbReference type="InterPro" id="IPR015421">
    <property type="entry name" value="PyrdxlP-dep_Trfase_major"/>
</dbReference>
<evidence type="ECO:0000256" key="1">
    <source>
        <dbReference type="ARBA" id="ARBA00001933"/>
    </source>
</evidence>
<dbReference type="InterPro" id="IPR008286">
    <property type="entry name" value="Prn/Lys/Arg_de-COase_C"/>
</dbReference>
<feature type="domain" description="Orn/Lys/Arg decarboxylase C-terminal" evidence="7">
    <location>
        <begin position="397"/>
        <end position="457"/>
    </location>
</feature>
<organism evidence="8 9">
    <name type="scientific">Paractinoplanes abujensis</name>
    <dbReference type="NCBI Taxonomy" id="882441"/>
    <lineage>
        <taxon>Bacteria</taxon>
        <taxon>Bacillati</taxon>
        <taxon>Actinomycetota</taxon>
        <taxon>Actinomycetes</taxon>
        <taxon>Micromonosporales</taxon>
        <taxon>Micromonosporaceae</taxon>
        <taxon>Paractinoplanes</taxon>
    </lineage>
</organism>
<evidence type="ECO:0000256" key="2">
    <source>
        <dbReference type="ARBA" id="ARBA00010671"/>
    </source>
</evidence>
<evidence type="ECO:0000256" key="5">
    <source>
        <dbReference type="ARBA" id="ARBA00023239"/>
    </source>
</evidence>
<accession>A0A7W7CVQ5</accession>
<name>A0A7W7CVQ5_9ACTN</name>
<evidence type="ECO:0000313" key="8">
    <source>
        <dbReference type="EMBL" id="MBB4695552.1"/>
    </source>
</evidence>
<dbReference type="Pfam" id="PF01276">
    <property type="entry name" value="OKR_DC_1"/>
    <property type="match status" value="1"/>
</dbReference>
<keyword evidence="3" id="KW-0210">Decarboxylase</keyword>
<dbReference type="RefSeq" id="WP_184953879.1">
    <property type="nucleotide sequence ID" value="NZ_BOMC01000067.1"/>
</dbReference>
<evidence type="ECO:0000313" key="9">
    <source>
        <dbReference type="Proteomes" id="UP000542742"/>
    </source>
</evidence>
<dbReference type="InterPro" id="IPR052357">
    <property type="entry name" value="Orn_Lys_Arg_decarboxylase-I"/>
</dbReference>
<keyword evidence="9" id="KW-1185">Reference proteome</keyword>
<comment type="caution">
    <text evidence="8">The sequence shown here is derived from an EMBL/GenBank/DDBJ whole genome shotgun (WGS) entry which is preliminary data.</text>
</comment>
<sequence length="475" mass="51069">MDQRRTPVLEAIEQFREDGTYSFALPGHRLGQSLDDRTAAVLTRGAFEADVIFAKEAVSEAEALMADAVGARQAVFTTCGSSISIHTALLTVTGPGQRVLVDRNVHKSVVASLILAGADPVWLRPRWDHENGIAHPAAAADVAEALRRDPAIAAVLMITPTEYGTGADVREIARICHRRGLPLIVDEAWGAHFPFHPDLPTPAVQAGADLTIQSLHKADGGLCQSSVILLGSDRVNPVDLRLRLDLITTTSPSALLYGSIDGFRRRMVSEGRQLLDAALARVNYLRARLAKIPSLTVMDETIIGHDSVAEWDPLKLSVDVSALGISGYQAADWMATEARLLVQLGDARRVICSLTYSDNDAALDRLADAFERLATSPPAPDRPAPAVPPLHELDLDQAMNPREAYFAPTDQVEDPAGRISAEMISPYPPGVPAILPGERFTTAVVDYLRAGHAAGMTTPDASDPTLRTFRVVSTS</sequence>
<dbReference type="InterPro" id="IPR000310">
    <property type="entry name" value="Orn/Lys/Arg_deCO2ase_major_dom"/>
</dbReference>
<feature type="domain" description="Orn/Lys/Arg decarboxylases family 1 pyridoxal-P attachment site" evidence="6">
    <location>
        <begin position="6"/>
        <end position="306"/>
    </location>
</feature>
<comment type="cofactor">
    <cofactor evidence="1">
        <name>pyridoxal 5'-phosphate</name>
        <dbReference type="ChEBI" id="CHEBI:597326"/>
    </cofactor>
</comment>
<dbReference type="PANTHER" id="PTHR43277">
    <property type="entry name" value="ARGININE DECARBOXYLASE"/>
    <property type="match status" value="1"/>
</dbReference>
<gene>
    <name evidence="8" type="ORF">BKA14_005700</name>
</gene>
<dbReference type="InterPro" id="IPR015424">
    <property type="entry name" value="PyrdxlP-dep_Trfase"/>
</dbReference>
<dbReference type="EMBL" id="JACHMF010000001">
    <property type="protein sequence ID" value="MBB4695552.1"/>
    <property type="molecule type" value="Genomic_DNA"/>
</dbReference>
<dbReference type="SUPFAM" id="SSF55904">
    <property type="entry name" value="Ornithine decarboxylase C-terminal domain"/>
    <property type="match status" value="1"/>
</dbReference>
<keyword evidence="4" id="KW-0663">Pyridoxal phosphate</keyword>
<dbReference type="InterPro" id="IPR036633">
    <property type="entry name" value="Prn/Lys/Arg_de-COase_C_sf"/>
</dbReference>
<comment type="similarity">
    <text evidence="2">Belongs to the Orn/Lys/Arg decarboxylase class-I family.</text>
</comment>
<protein>
    <submittedName>
        <fullName evidence="8">Arginine/lysine/ornithine decarboxylase</fullName>
    </submittedName>
</protein>
<dbReference type="GO" id="GO:0016831">
    <property type="term" value="F:carboxy-lyase activity"/>
    <property type="evidence" value="ECO:0007669"/>
    <property type="project" value="UniProtKB-KW"/>
</dbReference>
<evidence type="ECO:0000259" key="7">
    <source>
        <dbReference type="Pfam" id="PF03711"/>
    </source>
</evidence>
<evidence type="ECO:0000259" key="6">
    <source>
        <dbReference type="Pfam" id="PF01276"/>
    </source>
</evidence>
<evidence type="ECO:0000256" key="4">
    <source>
        <dbReference type="ARBA" id="ARBA00022898"/>
    </source>
</evidence>
<dbReference type="Proteomes" id="UP000542742">
    <property type="component" value="Unassembled WGS sequence"/>
</dbReference>